<organism evidence="1 2">
    <name type="scientific">Alectoria fallacina</name>
    <dbReference type="NCBI Taxonomy" id="1903189"/>
    <lineage>
        <taxon>Eukaryota</taxon>
        <taxon>Fungi</taxon>
        <taxon>Dikarya</taxon>
        <taxon>Ascomycota</taxon>
        <taxon>Pezizomycotina</taxon>
        <taxon>Lecanoromycetes</taxon>
        <taxon>OSLEUM clade</taxon>
        <taxon>Lecanoromycetidae</taxon>
        <taxon>Lecanorales</taxon>
        <taxon>Lecanorineae</taxon>
        <taxon>Parmeliaceae</taxon>
        <taxon>Alectoria</taxon>
    </lineage>
</organism>
<sequence>MPARSSPDILMELIPSEGSKSDRNGIHLSEDDKAYEALRIRIPRRIYLQRFPVVASLRFASLRFASFHPETVSNKAFHIAGKRRRDLGSSLARPSTFGSALTA</sequence>
<evidence type="ECO:0000313" key="2">
    <source>
        <dbReference type="Proteomes" id="UP000664203"/>
    </source>
</evidence>
<reference evidence="1" key="1">
    <citation type="submission" date="2021-03" db="EMBL/GenBank/DDBJ databases">
        <authorList>
            <person name="Tagirdzhanova G."/>
        </authorList>
    </citation>
    <scope>NUCLEOTIDE SEQUENCE</scope>
</reference>
<keyword evidence="2" id="KW-1185">Reference proteome</keyword>
<dbReference type="Proteomes" id="UP000664203">
    <property type="component" value="Unassembled WGS sequence"/>
</dbReference>
<dbReference type="AlphaFoldDB" id="A0A8H3ETC7"/>
<proteinExistence type="predicted"/>
<name>A0A8H3ETC7_9LECA</name>
<gene>
    <name evidence="1" type="ORF">ALECFALPRED_006141</name>
</gene>
<evidence type="ECO:0000313" key="1">
    <source>
        <dbReference type="EMBL" id="CAF9910048.1"/>
    </source>
</evidence>
<accession>A0A8H3ETC7</accession>
<comment type="caution">
    <text evidence="1">The sequence shown here is derived from an EMBL/GenBank/DDBJ whole genome shotgun (WGS) entry which is preliminary data.</text>
</comment>
<protein>
    <submittedName>
        <fullName evidence="1">Uncharacterized protein</fullName>
    </submittedName>
</protein>
<dbReference type="EMBL" id="CAJPDR010000039">
    <property type="protein sequence ID" value="CAF9910048.1"/>
    <property type="molecule type" value="Genomic_DNA"/>
</dbReference>